<keyword evidence="1" id="KW-1133">Transmembrane helix</keyword>
<organism evidence="2">
    <name type="scientific">Escherichia coli</name>
    <dbReference type="NCBI Taxonomy" id="562"/>
    <lineage>
        <taxon>Bacteria</taxon>
        <taxon>Pseudomonadati</taxon>
        <taxon>Pseudomonadota</taxon>
        <taxon>Gammaproteobacteria</taxon>
        <taxon>Enterobacterales</taxon>
        <taxon>Enterobacteriaceae</taxon>
        <taxon>Escherichia</taxon>
    </lineage>
</organism>
<sequence length="129" mass="14079">MDIWQIVVIVVLAALILVWVAVIAYNKGRVSGRLAAEQDLSGDEDTHSLFGDDAPVRPTERRLIEVLPEALIVTDRNGLVQYSSPGSVPFGLVSGDRLNSREVEDILTQAAADGGMREREVQLPVNRNS</sequence>
<comment type="caution">
    <text evidence="2">The sequence shown here is derived from an EMBL/GenBank/DDBJ whole genome shotgun (WGS) entry which is preliminary data.</text>
</comment>
<reference evidence="2" key="1">
    <citation type="journal article" date="2019" name="Nat. Med.">
        <title>A library of human gut bacterial isolates paired with longitudinal multiomics data enables mechanistic microbiome research.</title>
        <authorList>
            <person name="Poyet M."/>
            <person name="Groussin M."/>
            <person name="Gibbons S.M."/>
            <person name="Avila-Pacheco J."/>
            <person name="Jiang X."/>
            <person name="Kearney S.M."/>
            <person name="Perrotta A.R."/>
            <person name="Berdy B."/>
            <person name="Zhao S."/>
            <person name="Lieberman T.D."/>
            <person name="Swanson P.K."/>
            <person name="Smith M."/>
            <person name="Roesemann S."/>
            <person name="Alexander J.E."/>
            <person name="Rich S.A."/>
            <person name="Livny J."/>
            <person name="Vlamakis H."/>
            <person name="Clish C."/>
            <person name="Bullock K."/>
            <person name="Deik A."/>
            <person name="Scott J."/>
            <person name="Pierce K.A."/>
            <person name="Xavier R.J."/>
            <person name="Alm E.J."/>
        </authorList>
    </citation>
    <scope>NUCLEOTIDE SEQUENCE</scope>
    <source>
        <strain evidence="2">BIOML-A260</strain>
    </source>
</reference>
<proteinExistence type="predicted"/>
<evidence type="ECO:0000313" key="2">
    <source>
        <dbReference type="EMBL" id="MSD82566.1"/>
    </source>
</evidence>
<keyword evidence="2" id="KW-0418">Kinase</keyword>
<protein>
    <submittedName>
        <fullName evidence="2">Two-component sensor histidine kinase</fullName>
    </submittedName>
</protein>
<name>A0A6C9EF45_ECOLX</name>
<keyword evidence="1" id="KW-0472">Membrane</keyword>
<keyword evidence="2" id="KW-0808">Transferase</keyword>
<dbReference type="GO" id="GO:0016301">
    <property type="term" value="F:kinase activity"/>
    <property type="evidence" value="ECO:0007669"/>
    <property type="project" value="UniProtKB-KW"/>
</dbReference>
<feature type="transmembrane region" description="Helical" evidence="1">
    <location>
        <begin position="6"/>
        <end position="25"/>
    </location>
</feature>
<feature type="non-terminal residue" evidence="2">
    <location>
        <position position="129"/>
    </location>
</feature>
<accession>A0A6C9EF45</accession>
<dbReference type="EMBL" id="WKYP01000288">
    <property type="protein sequence ID" value="MSD82566.1"/>
    <property type="molecule type" value="Genomic_DNA"/>
</dbReference>
<dbReference type="AlphaFoldDB" id="A0A6C9EF45"/>
<gene>
    <name evidence="2" type="ORF">GKG27_26860</name>
</gene>
<evidence type="ECO:0000256" key="1">
    <source>
        <dbReference type="SAM" id="Phobius"/>
    </source>
</evidence>
<keyword evidence="1" id="KW-0812">Transmembrane</keyword>